<dbReference type="EMBL" id="JBHSLD010000009">
    <property type="protein sequence ID" value="MFC5381302.1"/>
    <property type="molecule type" value="Genomic_DNA"/>
</dbReference>
<accession>A0ABW0GNJ0</accession>
<dbReference type="Proteomes" id="UP001596122">
    <property type="component" value="Unassembled WGS sequence"/>
</dbReference>
<evidence type="ECO:0000313" key="2">
    <source>
        <dbReference type="Proteomes" id="UP001596122"/>
    </source>
</evidence>
<dbReference type="InterPro" id="IPR012808">
    <property type="entry name" value="CHP02453"/>
</dbReference>
<gene>
    <name evidence="1" type="ORF">ACFPJ6_10910</name>
</gene>
<proteinExistence type="predicted"/>
<name>A0ABW0GNJ0_9MICO</name>
<keyword evidence="2" id="KW-1185">Reference proteome</keyword>
<dbReference type="Pfam" id="PF09365">
    <property type="entry name" value="DUF2461"/>
    <property type="match status" value="1"/>
</dbReference>
<protein>
    <submittedName>
        <fullName evidence="1">DUF2461 family protein</fullName>
    </submittedName>
</protein>
<comment type="caution">
    <text evidence="1">The sequence shown here is derived from an EMBL/GenBank/DDBJ whole genome shotgun (WGS) entry which is preliminary data.</text>
</comment>
<reference evidence="2" key="1">
    <citation type="journal article" date="2019" name="Int. J. Syst. Evol. Microbiol.">
        <title>The Global Catalogue of Microorganisms (GCM) 10K type strain sequencing project: providing services to taxonomists for standard genome sequencing and annotation.</title>
        <authorList>
            <consortium name="The Broad Institute Genomics Platform"/>
            <consortium name="The Broad Institute Genome Sequencing Center for Infectious Disease"/>
            <person name="Wu L."/>
            <person name="Ma J."/>
        </authorList>
    </citation>
    <scope>NUCLEOTIDE SEQUENCE [LARGE SCALE GENOMIC DNA]</scope>
    <source>
        <strain evidence="2">CCUG 43114</strain>
    </source>
</reference>
<dbReference type="RefSeq" id="WP_340269194.1">
    <property type="nucleotide sequence ID" value="NZ_JBBEOG010000004.1"/>
</dbReference>
<sequence length="229" mass="24792">MTTVQQDPTLAWFERLEAEGNTKAFWQTGREAYARDVREPFAAFLAAVDGQPGVPAHGAWRVYRPHNDLRFDPQGDPLKTFVGAVAETARGAGLYVQVDRTGLLVAAGMPWFAPDQLGRWREAVASGAGEALVDAAERARAGRLRVHGGRRDPYVRVPRGYAADHPRAGLLRWRGVEASVRLGSAAWGADGASTEERAAVAAEPLRAAGALVAWCEEEVGTSTLPRPRR</sequence>
<organism evidence="1 2">
    <name type="scientific">Aquipuribacter nitratireducens</name>
    <dbReference type="NCBI Taxonomy" id="650104"/>
    <lineage>
        <taxon>Bacteria</taxon>
        <taxon>Bacillati</taxon>
        <taxon>Actinomycetota</taxon>
        <taxon>Actinomycetes</taxon>
        <taxon>Micrococcales</taxon>
        <taxon>Intrasporangiaceae</taxon>
        <taxon>Aquipuribacter</taxon>
    </lineage>
</organism>
<evidence type="ECO:0000313" key="1">
    <source>
        <dbReference type="EMBL" id="MFC5381302.1"/>
    </source>
</evidence>